<keyword evidence="2" id="KW-1185">Reference proteome</keyword>
<evidence type="ECO:0000313" key="2">
    <source>
        <dbReference type="Proteomes" id="UP000192448"/>
    </source>
</evidence>
<dbReference type="AlphaFoldDB" id="A0A1X0A517"/>
<dbReference type="Proteomes" id="UP000192448">
    <property type="component" value="Unassembled WGS sequence"/>
</dbReference>
<comment type="caution">
    <text evidence="1">The sequence shown here is derived from an EMBL/GenBank/DDBJ whole genome shotgun (WGS) entry which is preliminary data.</text>
</comment>
<sequence>MAAEVLKESYVLATGYAALMGADAEAQHLFARRYDYPVTVDQLAVDWTEFTLASRHAAAINSEIAARSPTAVDL</sequence>
<accession>A0A1X0A517</accession>
<proteinExistence type="predicted"/>
<dbReference type="RefSeq" id="WP_083169778.1">
    <property type="nucleotide sequence ID" value="NZ_MVHF01000054.1"/>
</dbReference>
<name>A0A1X0A517_9MYCO</name>
<evidence type="ECO:0000313" key="1">
    <source>
        <dbReference type="EMBL" id="ORA25183.1"/>
    </source>
</evidence>
<reference evidence="1 2" key="1">
    <citation type="submission" date="2017-02" db="EMBL/GenBank/DDBJ databases">
        <title>The new phylogeny of genus Mycobacterium.</title>
        <authorList>
            <person name="Tortoli E."/>
            <person name="Trovato A."/>
            <person name="Cirillo D.M."/>
        </authorList>
    </citation>
    <scope>NUCLEOTIDE SEQUENCE [LARGE SCALE GENOMIC DNA]</scope>
    <source>
        <strain evidence="1 2">RW6</strain>
    </source>
</reference>
<organism evidence="1 2">
    <name type="scientific">Mycobacterium aquaticum</name>
    <dbReference type="NCBI Taxonomy" id="1927124"/>
    <lineage>
        <taxon>Bacteria</taxon>
        <taxon>Bacillati</taxon>
        <taxon>Actinomycetota</taxon>
        <taxon>Actinomycetes</taxon>
        <taxon>Mycobacteriales</taxon>
        <taxon>Mycobacteriaceae</taxon>
        <taxon>Mycobacterium</taxon>
    </lineage>
</organism>
<dbReference type="OrthoDB" id="9915240at2"/>
<dbReference type="STRING" id="1927124.BST13_33210"/>
<protein>
    <submittedName>
        <fullName evidence="1">Uncharacterized protein</fullName>
    </submittedName>
</protein>
<gene>
    <name evidence="1" type="ORF">BST13_33210</name>
</gene>
<dbReference type="EMBL" id="MVHF01000054">
    <property type="protein sequence ID" value="ORA25183.1"/>
    <property type="molecule type" value="Genomic_DNA"/>
</dbReference>